<dbReference type="PANTHER" id="PTHR45348">
    <property type="entry name" value="HYPOTHETICAL OXIDOREDUCTASE (EUROFUNG)"/>
    <property type="match status" value="1"/>
</dbReference>
<dbReference type="SUPFAM" id="SSF50129">
    <property type="entry name" value="GroES-like"/>
    <property type="match status" value="1"/>
</dbReference>
<name>A0A0C3QPT4_9AGAM</name>
<dbReference type="Gene3D" id="3.40.50.720">
    <property type="entry name" value="NAD(P)-binding Rossmann-like Domain"/>
    <property type="match status" value="1"/>
</dbReference>
<dbReference type="EMBL" id="KN822983">
    <property type="protein sequence ID" value="KIO29414.1"/>
    <property type="molecule type" value="Genomic_DNA"/>
</dbReference>
<dbReference type="CDD" id="cd08249">
    <property type="entry name" value="enoyl_reductase_like"/>
    <property type="match status" value="1"/>
</dbReference>
<dbReference type="Gene3D" id="3.90.180.10">
    <property type="entry name" value="Medium-chain alcohol dehydrogenases, catalytic domain"/>
    <property type="match status" value="1"/>
</dbReference>
<dbReference type="AlphaFoldDB" id="A0A0C3QPT4"/>
<gene>
    <name evidence="2" type="ORF">M407DRAFT_242635</name>
</gene>
<dbReference type="InterPro" id="IPR013149">
    <property type="entry name" value="ADH-like_C"/>
</dbReference>
<reference evidence="2 3" key="1">
    <citation type="submission" date="2014-04" db="EMBL/GenBank/DDBJ databases">
        <authorList>
            <consortium name="DOE Joint Genome Institute"/>
            <person name="Kuo A."/>
            <person name="Girlanda M."/>
            <person name="Perotto S."/>
            <person name="Kohler A."/>
            <person name="Nagy L.G."/>
            <person name="Floudas D."/>
            <person name="Copeland A."/>
            <person name="Barry K.W."/>
            <person name="Cichocki N."/>
            <person name="Veneault-Fourrey C."/>
            <person name="LaButti K."/>
            <person name="Lindquist E.A."/>
            <person name="Lipzen A."/>
            <person name="Lundell T."/>
            <person name="Morin E."/>
            <person name="Murat C."/>
            <person name="Sun H."/>
            <person name="Tunlid A."/>
            <person name="Henrissat B."/>
            <person name="Grigoriev I.V."/>
            <person name="Hibbett D.S."/>
            <person name="Martin F."/>
            <person name="Nordberg H.P."/>
            <person name="Cantor M.N."/>
            <person name="Hua S.X."/>
        </authorList>
    </citation>
    <scope>NUCLEOTIDE SEQUENCE [LARGE SCALE GENOMIC DNA]</scope>
    <source>
        <strain evidence="2 3">MUT 4182</strain>
    </source>
</reference>
<dbReference type="InterPro" id="IPR020843">
    <property type="entry name" value="ER"/>
</dbReference>
<dbReference type="SMART" id="SM00829">
    <property type="entry name" value="PKS_ER"/>
    <property type="match status" value="1"/>
</dbReference>
<dbReference type="SUPFAM" id="SSF51735">
    <property type="entry name" value="NAD(P)-binding Rossmann-fold domains"/>
    <property type="match status" value="1"/>
</dbReference>
<dbReference type="Proteomes" id="UP000054248">
    <property type="component" value="Unassembled WGS sequence"/>
</dbReference>
<dbReference type="PANTHER" id="PTHR45348:SF2">
    <property type="entry name" value="ZINC-TYPE ALCOHOL DEHYDROGENASE-LIKE PROTEIN C2E1P3.01"/>
    <property type="match status" value="1"/>
</dbReference>
<evidence type="ECO:0000313" key="3">
    <source>
        <dbReference type="Proteomes" id="UP000054248"/>
    </source>
</evidence>
<dbReference type="GO" id="GO:0016651">
    <property type="term" value="F:oxidoreductase activity, acting on NAD(P)H"/>
    <property type="evidence" value="ECO:0007669"/>
    <property type="project" value="InterPro"/>
</dbReference>
<dbReference type="InterPro" id="IPR013154">
    <property type="entry name" value="ADH-like_N"/>
</dbReference>
<dbReference type="InterPro" id="IPR011032">
    <property type="entry name" value="GroES-like_sf"/>
</dbReference>
<feature type="non-terminal residue" evidence="2">
    <location>
        <position position="311"/>
    </location>
</feature>
<proteinExistence type="predicted"/>
<organism evidence="2 3">
    <name type="scientific">Tulasnella calospora MUT 4182</name>
    <dbReference type="NCBI Taxonomy" id="1051891"/>
    <lineage>
        <taxon>Eukaryota</taxon>
        <taxon>Fungi</taxon>
        <taxon>Dikarya</taxon>
        <taxon>Basidiomycota</taxon>
        <taxon>Agaricomycotina</taxon>
        <taxon>Agaricomycetes</taxon>
        <taxon>Cantharellales</taxon>
        <taxon>Tulasnellaceae</taxon>
        <taxon>Tulasnella</taxon>
    </lineage>
</organism>
<dbReference type="Pfam" id="PF00107">
    <property type="entry name" value="ADH_zinc_N"/>
    <property type="match status" value="1"/>
</dbReference>
<sequence>MSSTAFVQVPPTHHALTVTEGPNVAVTERPVPKITDDEILVKVAATSLNPTDWKHVWMNLLKPGQSVGCDFAGDVVQVGKNVADVKVGEAVAGFVKGGTPDDNGAFQEFVKTDPKTVWTIPKTQVSYEDAAPMGGIALTTAAHALFYRLKLPSPWETVNEPATVLIWAGSTSVGLYAIALAKLSGLRVVTTASPKNHLLLKRIGADEVFDYKDPDTPRKIKEWSNGQIRHALDSISENGESICPPGQIVDLLQGSTKLVADGMSDEGGKIITILQVKRDDSFPPSAIETKGILVYKALHKDNAEYYPWMIE</sequence>
<keyword evidence="3" id="KW-1185">Reference proteome</keyword>
<dbReference type="InterPro" id="IPR047122">
    <property type="entry name" value="Trans-enoyl_RdTase-like"/>
</dbReference>
<protein>
    <recommendedName>
        <fullName evidence="1">Enoyl reductase (ER) domain-containing protein</fullName>
    </recommendedName>
</protein>
<evidence type="ECO:0000259" key="1">
    <source>
        <dbReference type="SMART" id="SM00829"/>
    </source>
</evidence>
<feature type="domain" description="Enoyl reductase (ER)" evidence="1">
    <location>
        <begin position="21"/>
        <end position="293"/>
    </location>
</feature>
<dbReference type="HOGENOM" id="CLU_026673_16_1_1"/>
<accession>A0A0C3QPT4</accession>
<reference evidence="3" key="2">
    <citation type="submission" date="2015-01" db="EMBL/GenBank/DDBJ databases">
        <title>Evolutionary Origins and Diversification of the Mycorrhizal Mutualists.</title>
        <authorList>
            <consortium name="DOE Joint Genome Institute"/>
            <consortium name="Mycorrhizal Genomics Consortium"/>
            <person name="Kohler A."/>
            <person name="Kuo A."/>
            <person name="Nagy L.G."/>
            <person name="Floudas D."/>
            <person name="Copeland A."/>
            <person name="Barry K.W."/>
            <person name="Cichocki N."/>
            <person name="Veneault-Fourrey C."/>
            <person name="LaButti K."/>
            <person name="Lindquist E.A."/>
            <person name="Lipzen A."/>
            <person name="Lundell T."/>
            <person name="Morin E."/>
            <person name="Murat C."/>
            <person name="Riley R."/>
            <person name="Ohm R."/>
            <person name="Sun H."/>
            <person name="Tunlid A."/>
            <person name="Henrissat B."/>
            <person name="Grigoriev I.V."/>
            <person name="Hibbett D.S."/>
            <person name="Martin F."/>
        </authorList>
    </citation>
    <scope>NUCLEOTIDE SEQUENCE [LARGE SCALE GENOMIC DNA]</scope>
    <source>
        <strain evidence="3">MUT 4182</strain>
    </source>
</reference>
<dbReference type="Pfam" id="PF08240">
    <property type="entry name" value="ADH_N"/>
    <property type="match status" value="1"/>
</dbReference>
<evidence type="ECO:0000313" key="2">
    <source>
        <dbReference type="EMBL" id="KIO29414.1"/>
    </source>
</evidence>
<dbReference type="STRING" id="1051891.A0A0C3QPT4"/>
<dbReference type="InterPro" id="IPR036291">
    <property type="entry name" value="NAD(P)-bd_dom_sf"/>
</dbReference>
<dbReference type="OrthoDB" id="10257049at2759"/>